<dbReference type="AlphaFoldDB" id="I8TNU1"/>
<dbReference type="OrthoDB" id="8429573at2"/>
<dbReference type="RefSeq" id="WP_007960524.1">
    <property type="nucleotide sequence ID" value="NZ_CP010978.1"/>
</dbReference>
<proteinExistence type="predicted"/>
<gene>
    <name evidence="1" type="ORF">JBW_03682</name>
</gene>
<evidence type="ECO:0000313" key="2">
    <source>
        <dbReference type="Proteomes" id="UP000005361"/>
    </source>
</evidence>
<dbReference type="KEGG" id="pft:JBW_03682"/>
<dbReference type="Proteomes" id="UP000005361">
    <property type="component" value="Chromosome"/>
</dbReference>
<dbReference type="STRING" id="1192197.JBW_03682"/>
<reference evidence="1 2" key="1">
    <citation type="journal article" date="2015" name="Genome Announc.">
        <title>Complete Genome Sequence of Pelosinus fermentans JBW45, a Member of a Remarkably Competitive Group of Negativicutes in the Firmicutes Phylum.</title>
        <authorList>
            <person name="De Leon K.B."/>
            <person name="Utturkar S.M."/>
            <person name="Camilleri L.B."/>
            <person name="Elias D.A."/>
            <person name="Arkin A.P."/>
            <person name="Fields M.W."/>
            <person name="Brown S.D."/>
            <person name="Wall J.D."/>
        </authorList>
    </citation>
    <scope>NUCLEOTIDE SEQUENCE [LARGE SCALE GENOMIC DNA]</scope>
    <source>
        <strain evidence="1 2">JBW45</strain>
    </source>
</reference>
<reference evidence="2" key="2">
    <citation type="submission" date="2015-02" db="EMBL/GenBank/DDBJ databases">
        <title>Complete Genome Sequence of Pelosinus fermentans JBW45.</title>
        <authorList>
            <person name="De Leon K.B."/>
            <person name="Utturkar S.M."/>
            <person name="Camilleri L.B."/>
            <person name="Arkin A.P."/>
            <person name="Fields M.W."/>
            <person name="Brown S.D."/>
            <person name="Wall J.D."/>
        </authorList>
    </citation>
    <scope>NUCLEOTIDE SEQUENCE [LARGE SCALE GENOMIC DNA]</scope>
    <source>
        <strain evidence="2">JBW45</strain>
    </source>
</reference>
<dbReference type="HOGENOM" id="CLU_567244_0_0_9"/>
<dbReference type="EMBL" id="CP010978">
    <property type="protein sequence ID" value="AJQ29019.1"/>
    <property type="molecule type" value="Genomic_DNA"/>
</dbReference>
<sequence>MAEISNEKITDLSRIEKKMDTLIEIASYIKINLNNDKKGESSALIKYTGIDMIPEVGNLLNDAGKALLALAGSWVLLVKLVEMGKKSKDVYDVGKKSYKWVNERLNKKTEKSEQVRLPTSKNNSFDKSSDLEAIAQKYNQSFGRALNDFRDNLKSALSAYKTSLAKLVQNNKTGNKLPIVNKVRNKNINEAKERLVPKGGYVTQKQERVGNNLPSNSLIAYSNQMPKAAKAVEGLTRSQRMLNTVMNANPIGRLIQLGTLLYENWDTIKVVLDSVWAKFQETFPGLAKIVETYVGVIIEFWTQLPDNIMAALGSVYEIITGAFSSAFDWLSQKFSWIQGAWNGLFGGGNMAGEAPGDVQSNARGGIIMHPILTTFAEEGPEAAIPLDGSSRAVSLWYTAGRMLGMFEGQQQQPGLGSALPVFGGDSAKQGIVVSAPINITINGNADSNTVQQVQQAAQAALMDLKRQLKELQWQERRVSFG</sequence>
<name>I8TNU1_9FIRM</name>
<organism evidence="1 2">
    <name type="scientific">Pelosinus fermentans JBW45</name>
    <dbReference type="NCBI Taxonomy" id="1192197"/>
    <lineage>
        <taxon>Bacteria</taxon>
        <taxon>Bacillati</taxon>
        <taxon>Bacillota</taxon>
        <taxon>Negativicutes</taxon>
        <taxon>Selenomonadales</taxon>
        <taxon>Sporomusaceae</taxon>
        <taxon>Pelosinus</taxon>
    </lineage>
</organism>
<protein>
    <submittedName>
        <fullName evidence="1">Uncharacterized protein</fullName>
    </submittedName>
</protein>
<accession>I8TNU1</accession>
<evidence type="ECO:0000313" key="1">
    <source>
        <dbReference type="EMBL" id="AJQ29019.1"/>
    </source>
</evidence>